<dbReference type="Pfam" id="PF01512">
    <property type="entry name" value="Complex1_51K"/>
    <property type="match status" value="1"/>
</dbReference>
<evidence type="ECO:0000256" key="6">
    <source>
        <dbReference type="ARBA" id="ARBA00023004"/>
    </source>
</evidence>
<evidence type="ECO:0000259" key="9">
    <source>
        <dbReference type="Pfam" id="PF13375"/>
    </source>
</evidence>
<evidence type="ECO:0000313" key="10">
    <source>
        <dbReference type="EMBL" id="MCC9295418.1"/>
    </source>
</evidence>
<keyword evidence="7" id="KW-0411">Iron-sulfur</keyword>
<dbReference type="SUPFAM" id="SSF142019">
    <property type="entry name" value="Nqo1 FMN-binding domain-like"/>
    <property type="match status" value="1"/>
</dbReference>
<accession>A0ABS8N6I3</accession>
<dbReference type="PANTHER" id="PTHR43034:SF2">
    <property type="entry name" value="ION-TRANSLOCATING OXIDOREDUCTASE COMPLEX SUBUNIT C"/>
    <property type="match status" value="1"/>
</dbReference>
<gene>
    <name evidence="10" type="primary">prdC</name>
    <name evidence="10" type="ORF">LN736_11175</name>
</gene>
<organism evidence="10 11">
    <name type="scientific">Clostridium aromativorans</name>
    <dbReference type="NCBI Taxonomy" id="2836848"/>
    <lineage>
        <taxon>Bacteria</taxon>
        <taxon>Bacillati</taxon>
        <taxon>Bacillota</taxon>
        <taxon>Clostridia</taxon>
        <taxon>Eubacteriales</taxon>
        <taxon>Clostridiaceae</taxon>
        <taxon>Clostridium</taxon>
    </lineage>
</organism>
<dbReference type="EMBL" id="JAJJPB010000013">
    <property type="protein sequence ID" value="MCC9295418.1"/>
    <property type="molecule type" value="Genomic_DNA"/>
</dbReference>
<feature type="domain" description="RnfC Barrel sandwich hybrid" evidence="9">
    <location>
        <begin position="3"/>
        <end position="56"/>
    </location>
</feature>
<reference evidence="10" key="1">
    <citation type="submission" date="2021-11" db="EMBL/GenBank/DDBJ databases">
        <authorList>
            <person name="Qingchun L."/>
            <person name="Dong Z."/>
            <person name="Zongwei Q."/>
            <person name="Jia Z."/>
            <person name="Duotao L."/>
        </authorList>
    </citation>
    <scope>NUCLEOTIDE SEQUENCE</scope>
    <source>
        <strain evidence="10">WLY-B-L2</strain>
    </source>
</reference>
<evidence type="ECO:0000313" key="11">
    <source>
        <dbReference type="Proteomes" id="UP001165422"/>
    </source>
</evidence>
<proteinExistence type="predicted"/>
<keyword evidence="11" id="KW-1185">Reference proteome</keyword>
<name>A0ABS8N6I3_9CLOT</name>
<evidence type="ECO:0000256" key="3">
    <source>
        <dbReference type="ARBA" id="ARBA00022723"/>
    </source>
</evidence>
<dbReference type="RefSeq" id="WP_229981550.1">
    <property type="nucleotide sequence ID" value="NZ_JAJJPB010000013.1"/>
</dbReference>
<evidence type="ECO:0000259" key="8">
    <source>
        <dbReference type="Pfam" id="PF01512"/>
    </source>
</evidence>
<dbReference type="Pfam" id="PF13375">
    <property type="entry name" value="RnfC_N"/>
    <property type="match status" value="1"/>
</dbReference>
<keyword evidence="2" id="KW-0004">4Fe-4S</keyword>
<evidence type="ECO:0000256" key="4">
    <source>
        <dbReference type="ARBA" id="ARBA00022737"/>
    </source>
</evidence>
<dbReference type="InterPro" id="IPR031001">
    <property type="entry name" value="PR_assoc_PrdC"/>
</dbReference>
<dbReference type="InterPro" id="IPR026902">
    <property type="entry name" value="RnfC_N"/>
</dbReference>
<keyword evidence="1" id="KW-0813">Transport</keyword>
<dbReference type="InterPro" id="IPR011538">
    <property type="entry name" value="Nuo51_FMN-bd"/>
</dbReference>
<keyword evidence="5" id="KW-0249">Electron transport</keyword>
<dbReference type="NCBIfam" id="TIGR04481">
    <property type="entry name" value="PR_assoc_PrdC"/>
    <property type="match status" value="1"/>
</dbReference>
<dbReference type="Gene3D" id="3.40.50.11540">
    <property type="entry name" value="NADH-ubiquinone oxidoreductase 51kDa subunit"/>
    <property type="match status" value="1"/>
</dbReference>
<keyword evidence="6" id="KW-0408">Iron</keyword>
<keyword evidence="3" id="KW-0479">Metal-binding</keyword>
<evidence type="ECO:0000256" key="7">
    <source>
        <dbReference type="ARBA" id="ARBA00023014"/>
    </source>
</evidence>
<dbReference type="Proteomes" id="UP001165422">
    <property type="component" value="Unassembled WGS sequence"/>
</dbReference>
<protein>
    <submittedName>
        <fullName evidence="10">Proline reductase-associated electron transfer protein PrdC</fullName>
    </submittedName>
</protein>
<evidence type="ECO:0000256" key="5">
    <source>
        <dbReference type="ARBA" id="ARBA00022982"/>
    </source>
</evidence>
<sequence>MDFVFPLKQHVGAPSEALVQENDFVKRGQIIAKKPQGALGTNIFSSIDGRVKAVDTDGIVIEELETDFTKYIPLQGATPRELIEESGIVGLGGAGFPTSVKLNLHFEGKGTVIVNAAECEPILSHNITRIQKEPEKLLDGLSIVMKLVNAEKGIVAVKGIHKEAIEKLEKANTDGRVSIHALDNIYPMGEERAIVRETLGILLEPEQLPMAADAVVINSETTFRIREAVEDKKPLIDKDVTVGGKLRENASIHVLLDVPLGISVAGALERAGGLGDEYGELIMGGPFTGKRTSLKAPIIKTTGGIIAAENFMPGPPKIGLLVCACGANKERLEEQASSMGSKVVGVEYCKQAKQVKNTRKCENPGKCPGQVQKVLALKKSGAQAVLISNCTDCTNTVMSCAPQLKLPVYHCTDGALRAVNYRMIRRFRREEE</sequence>
<evidence type="ECO:0000256" key="1">
    <source>
        <dbReference type="ARBA" id="ARBA00022448"/>
    </source>
</evidence>
<dbReference type="InterPro" id="IPR010208">
    <property type="entry name" value="Ion_transpt_RnfC/RsxC"/>
</dbReference>
<dbReference type="PANTHER" id="PTHR43034">
    <property type="entry name" value="ION-TRANSLOCATING OXIDOREDUCTASE COMPLEX SUBUNIT C"/>
    <property type="match status" value="1"/>
</dbReference>
<comment type="caution">
    <text evidence="10">The sequence shown here is derived from an EMBL/GenBank/DDBJ whole genome shotgun (WGS) entry which is preliminary data.</text>
</comment>
<feature type="domain" description="NADH-ubiquinone oxidoreductase 51kDa subunit FMN-binding" evidence="8">
    <location>
        <begin position="83"/>
        <end position="225"/>
    </location>
</feature>
<evidence type="ECO:0000256" key="2">
    <source>
        <dbReference type="ARBA" id="ARBA00022485"/>
    </source>
</evidence>
<keyword evidence="4" id="KW-0677">Repeat</keyword>
<dbReference type="InterPro" id="IPR037225">
    <property type="entry name" value="Nuo51_FMN-bd_sf"/>
</dbReference>